<dbReference type="EC" id="2.7.1.15" evidence="2 15"/>
<keyword evidence="12" id="KW-0238">DNA-binding</keyword>
<feature type="binding site" evidence="15">
    <location>
        <begin position="542"/>
        <end position="547"/>
    </location>
    <ligand>
        <name>ATP</name>
        <dbReference type="ChEBI" id="CHEBI:30616"/>
    </ligand>
</feature>
<evidence type="ECO:0000256" key="10">
    <source>
        <dbReference type="ARBA" id="ARBA00022958"/>
    </source>
</evidence>
<keyword evidence="14 15" id="KW-0119">Carbohydrate metabolism</keyword>
<feature type="binding site" evidence="15">
    <location>
        <position position="604"/>
    </location>
    <ligand>
        <name>K(+)</name>
        <dbReference type="ChEBI" id="CHEBI:29103"/>
    </ligand>
</feature>
<keyword evidence="8 15" id="KW-0067">ATP-binding</keyword>
<gene>
    <name evidence="15" type="primary">rbsK</name>
    <name evidence="17" type="ORF">OCV77_05155</name>
</gene>
<keyword evidence="10 15" id="KW-0630">Potassium</keyword>
<dbReference type="PANTHER" id="PTHR10584:SF166">
    <property type="entry name" value="RIBOKINASE"/>
    <property type="match status" value="1"/>
</dbReference>
<keyword evidence="5 15" id="KW-0479">Metal-binding</keyword>
<evidence type="ECO:0000256" key="2">
    <source>
        <dbReference type="ARBA" id="ARBA00012035"/>
    </source>
</evidence>
<sequence length="640" mass="71898">MNIRDIAKIAGVSASTVSKVMNGKDRDISEETKKKVLDVIEQEHYIPYFKFLEKEGMKSRLIGMILRKDNRTKQKMQLVAEKAARENGYSLVVGYADGMEDTKQLVKEMKTKKISGFLIDESHWVADGNMEDTTVYLSDTRTFDERQKTTFYYRPSEAARIAVSQLYKEGHQKIACIVTQQDKSILDGYKIAMQNNNLHYNPLWIYIFDSVNDIEKIGIPQVMKERVTAIVCGSPEVACYVERVLSKNNTVVPDEISLISIGDENELEYVGNGITAVQFPIEKMVSAAVECLLEIINQEKRIEVVRKFEPQVKWRNSVVRPPADRQGEKIVVVGSMNIDVTIYVNEIPGAGENQMANKVYIFPGGKGGNQAVGVGKLGGQVYMIGCLGNDMEGKQIYTSLTENHVHVDGVRFNTVLPTGKAYIHVDQSGESAITVYTGANRGLSMKQIDQYEYLFEKAKYCLVSTEIPEMIVEHTVRLCRENRTQVILKPTVAEVLNDKIYQEITYFVPNEKELHILVPGNASIEEKAYILREKGVKNVIVTLGARGCYLKNDDYSMYFDGTGFEAVDTTGGADSFISALAVYLSEGRNLLEAVGFAIYASGISVTRHGVQQALPDRRAVDIYEDEIHSQYYTRRKVKAD</sequence>
<dbReference type="InterPro" id="IPR002139">
    <property type="entry name" value="Ribo/fructo_kinase"/>
</dbReference>
<feature type="binding site" evidence="15">
    <location>
        <position position="466"/>
    </location>
    <ligand>
        <name>substrate</name>
    </ligand>
</feature>
<feature type="domain" description="HTH lacI-type" evidence="16">
    <location>
        <begin position="1"/>
        <end position="47"/>
    </location>
</feature>
<evidence type="ECO:0000256" key="5">
    <source>
        <dbReference type="ARBA" id="ARBA00022723"/>
    </source>
</evidence>
<protein>
    <recommendedName>
        <fullName evidence="3 15">Ribokinase</fullName>
        <shortName evidence="15">RK</shortName>
        <ecNumber evidence="2 15">2.7.1.15</ecNumber>
    </recommendedName>
</protein>
<dbReference type="HAMAP" id="MF_01987">
    <property type="entry name" value="Ribokinase"/>
    <property type="match status" value="1"/>
</dbReference>
<accession>A0ABT2T0Z8</accession>
<dbReference type="InterPro" id="IPR046335">
    <property type="entry name" value="LacI/GalR-like_sensor"/>
</dbReference>
<comment type="subunit">
    <text evidence="15">Homodimer.</text>
</comment>
<dbReference type="Gene3D" id="3.40.50.2300">
    <property type="match status" value="2"/>
</dbReference>
<dbReference type="SUPFAM" id="SSF47413">
    <property type="entry name" value="lambda repressor-like DNA-binding domains"/>
    <property type="match status" value="1"/>
</dbReference>
<evidence type="ECO:0000256" key="9">
    <source>
        <dbReference type="ARBA" id="ARBA00022842"/>
    </source>
</evidence>
<dbReference type="PRINTS" id="PR00990">
    <property type="entry name" value="RIBOKINASE"/>
</dbReference>
<dbReference type="Gene3D" id="3.40.1190.20">
    <property type="match status" value="1"/>
</dbReference>
<feature type="active site" description="Proton acceptor" evidence="15">
    <location>
        <position position="574"/>
    </location>
</feature>
<evidence type="ECO:0000256" key="11">
    <source>
        <dbReference type="ARBA" id="ARBA00023015"/>
    </source>
</evidence>
<comment type="function">
    <text evidence="15">Catalyzes the phosphorylation of ribose at O-5 in a reaction requiring ATP and magnesium. The resulting D-ribose-5-phosphate can then be used either for sythesis of nucleotides, histidine, and tryptophan, or as a component of the pentose phosphate pathway.</text>
</comment>
<dbReference type="PANTHER" id="PTHR10584">
    <property type="entry name" value="SUGAR KINASE"/>
    <property type="match status" value="1"/>
</dbReference>
<dbReference type="SUPFAM" id="SSF53613">
    <property type="entry name" value="Ribokinase-like"/>
    <property type="match status" value="1"/>
</dbReference>
<feature type="binding site" evidence="15">
    <location>
        <position position="607"/>
    </location>
    <ligand>
        <name>K(+)</name>
        <dbReference type="ChEBI" id="CHEBI:29103"/>
    </ligand>
</feature>
<feature type="binding site" evidence="15">
    <location>
        <begin position="365"/>
        <end position="369"/>
    </location>
    <ligand>
        <name>substrate</name>
    </ligand>
</feature>
<evidence type="ECO:0000256" key="12">
    <source>
        <dbReference type="ARBA" id="ARBA00023125"/>
    </source>
</evidence>
<reference evidence="17 18" key="1">
    <citation type="journal article" date="2021" name="ISME Commun">
        <title>Automated analysis of genomic sequences facilitates high-throughput and comprehensive description of bacteria.</title>
        <authorList>
            <person name="Hitch T.C.A."/>
        </authorList>
    </citation>
    <scope>NUCLEOTIDE SEQUENCE [LARGE SCALE GENOMIC DNA]</scope>
    <source>
        <strain evidence="17 18">Sanger_18</strain>
    </source>
</reference>
<evidence type="ECO:0000256" key="6">
    <source>
        <dbReference type="ARBA" id="ARBA00022741"/>
    </source>
</evidence>
<comment type="caution">
    <text evidence="15">Lacks conserved residue(s) required for the propagation of feature annotation.</text>
</comment>
<dbReference type="SUPFAM" id="SSF53822">
    <property type="entry name" value="Periplasmic binding protein-like I"/>
    <property type="match status" value="1"/>
</dbReference>
<keyword evidence="15" id="KW-0963">Cytoplasm</keyword>
<dbReference type="InterPro" id="IPR002173">
    <property type="entry name" value="Carboh/pur_kinase_PfkB_CS"/>
</dbReference>
<feature type="binding site" evidence="15">
    <location>
        <position position="568"/>
    </location>
    <ligand>
        <name>K(+)</name>
        <dbReference type="ChEBI" id="CHEBI:29103"/>
    </ligand>
</feature>
<proteinExistence type="inferred from homology"/>
<evidence type="ECO:0000256" key="1">
    <source>
        <dbReference type="ARBA" id="ARBA00005380"/>
    </source>
</evidence>
<comment type="activity regulation">
    <text evidence="15">Activated by a monovalent cation that binds near, but not in, the active site. The most likely occupant of the site in vivo is potassium. Ion binding induces a conformational change that may alter substrate affinity.</text>
</comment>
<dbReference type="EMBL" id="JAOQKJ010000003">
    <property type="protein sequence ID" value="MCU6743885.1"/>
    <property type="molecule type" value="Genomic_DNA"/>
</dbReference>
<comment type="similarity">
    <text evidence="15">Belongs to the carbohydrate kinase PfkB family. Ribokinase subfamily.</text>
</comment>
<comment type="similarity">
    <text evidence="1">Belongs to the carbohydrate kinase pfkB family.</text>
</comment>
<feature type="binding site" evidence="15">
    <location>
        <position position="609"/>
    </location>
    <ligand>
        <name>K(+)</name>
        <dbReference type="ChEBI" id="CHEBI:29103"/>
    </ligand>
</feature>
<evidence type="ECO:0000256" key="8">
    <source>
        <dbReference type="ARBA" id="ARBA00022840"/>
    </source>
</evidence>
<dbReference type="CDD" id="cd01392">
    <property type="entry name" value="HTH_LacI"/>
    <property type="match status" value="1"/>
</dbReference>
<keyword evidence="9 15" id="KW-0460">Magnesium</keyword>
<feature type="binding site" evidence="15">
    <location>
        <position position="510"/>
    </location>
    <ligand>
        <name>ATP</name>
        <dbReference type="ChEBI" id="CHEBI:30616"/>
    </ligand>
</feature>
<dbReference type="Pfam" id="PF13377">
    <property type="entry name" value="Peripla_BP_3"/>
    <property type="match status" value="1"/>
</dbReference>
<feature type="binding site" evidence="15">
    <location>
        <position position="570"/>
    </location>
    <ligand>
        <name>K(+)</name>
        <dbReference type="ChEBI" id="CHEBI:29103"/>
    </ligand>
</feature>
<dbReference type="SMART" id="SM00354">
    <property type="entry name" value="HTH_LACI"/>
    <property type="match status" value="1"/>
</dbReference>
<dbReference type="PROSITE" id="PS50932">
    <property type="entry name" value="HTH_LACI_2"/>
    <property type="match status" value="1"/>
</dbReference>
<feature type="binding site" evidence="15">
    <location>
        <begin position="337"/>
        <end position="339"/>
    </location>
    <ligand>
        <name>substrate</name>
    </ligand>
</feature>
<dbReference type="CDD" id="cd06267">
    <property type="entry name" value="PBP1_LacI_sugar_binding-like"/>
    <property type="match status" value="1"/>
</dbReference>
<dbReference type="InterPro" id="IPR000843">
    <property type="entry name" value="HTH_LacI"/>
</dbReference>
<keyword evidence="4 15" id="KW-0808">Transferase</keyword>
<comment type="subcellular location">
    <subcellularLocation>
        <location evidence="15">Cytoplasm</location>
    </subcellularLocation>
</comment>
<dbReference type="Pfam" id="PF00356">
    <property type="entry name" value="LacI"/>
    <property type="match status" value="1"/>
</dbReference>
<keyword evidence="6 15" id="KW-0547">Nucleotide-binding</keyword>
<dbReference type="Gene3D" id="1.10.260.40">
    <property type="entry name" value="lambda repressor-like DNA-binding domains"/>
    <property type="match status" value="1"/>
</dbReference>
<comment type="caution">
    <text evidence="17">The sequence shown here is derived from an EMBL/GenBank/DDBJ whole genome shotgun (WGS) entry which is preliminary data.</text>
</comment>
<keyword evidence="13" id="KW-0804">Transcription</keyword>
<keyword evidence="18" id="KW-1185">Reference proteome</keyword>
<dbReference type="PROSITE" id="PS00356">
    <property type="entry name" value="HTH_LACI_1"/>
    <property type="match status" value="1"/>
</dbReference>
<dbReference type="InterPro" id="IPR011877">
    <property type="entry name" value="Ribokinase"/>
</dbReference>
<evidence type="ECO:0000313" key="17">
    <source>
        <dbReference type="EMBL" id="MCU6743885.1"/>
    </source>
</evidence>
<evidence type="ECO:0000256" key="14">
    <source>
        <dbReference type="ARBA" id="ARBA00023277"/>
    </source>
</evidence>
<dbReference type="Pfam" id="PF00294">
    <property type="entry name" value="PfkB"/>
    <property type="match status" value="1"/>
</dbReference>
<evidence type="ECO:0000256" key="13">
    <source>
        <dbReference type="ARBA" id="ARBA00023163"/>
    </source>
</evidence>
<evidence type="ECO:0000256" key="15">
    <source>
        <dbReference type="HAMAP-Rule" id="MF_01987"/>
    </source>
</evidence>
<name>A0ABT2T0Z8_9FIRM</name>
<comment type="catalytic activity">
    <reaction evidence="15">
        <text>D-ribose + ATP = D-ribose 5-phosphate + ADP + H(+)</text>
        <dbReference type="Rhea" id="RHEA:13697"/>
        <dbReference type="ChEBI" id="CHEBI:15378"/>
        <dbReference type="ChEBI" id="CHEBI:30616"/>
        <dbReference type="ChEBI" id="CHEBI:47013"/>
        <dbReference type="ChEBI" id="CHEBI:78346"/>
        <dbReference type="ChEBI" id="CHEBI:456216"/>
        <dbReference type="EC" id="2.7.1.15"/>
    </reaction>
</comment>
<keyword evidence="7 15" id="KW-0418">Kinase</keyword>
<dbReference type="RefSeq" id="WP_262573857.1">
    <property type="nucleotide sequence ID" value="NZ_JAOQKJ010000003.1"/>
</dbReference>
<comment type="cofactor">
    <cofactor evidence="15">
        <name>Mg(2+)</name>
        <dbReference type="ChEBI" id="CHEBI:18420"/>
    </cofactor>
    <text evidence="15">Requires a divalent cation, most likely magnesium in vivo, as an electrophilic catalyst to aid phosphoryl group transfer. It is the chelate of the metal and the nucleotide that is the actual substrate.</text>
</comment>
<comment type="pathway">
    <text evidence="15">Carbohydrate metabolism; D-ribose degradation; D-ribose 5-phosphate from beta-D-ribopyranose: step 2/2.</text>
</comment>
<evidence type="ECO:0000256" key="3">
    <source>
        <dbReference type="ARBA" id="ARBA00016943"/>
    </source>
</evidence>
<keyword evidence="11" id="KW-0805">Transcription regulation</keyword>
<organism evidence="17 18">
    <name type="scientific">Suilimivivens aceti</name>
    <dbReference type="NCBI Taxonomy" id="2981774"/>
    <lineage>
        <taxon>Bacteria</taxon>
        <taxon>Bacillati</taxon>
        <taxon>Bacillota</taxon>
        <taxon>Clostridia</taxon>
        <taxon>Lachnospirales</taxon>
        <taxon>Lachnospiraceae</taxon>
        <taxon>Suilimivivens</taxon>
    </lineage>
</organism>
<feature type="binding site" evidence="15">
    <location>
        <position position="574"/>
    </location>
    <ligand>
        <name>substrate</name>
    </ligand>
</feature>
<evidence type="ECO:0000256" key="7">
    <source>
        <dbReference type="ARBA" id="ARBA00022777"/>
    </source>
</evidence>
<dbReference type="GO" id="GO:0016301">
    <property type="term" value="F:kinase activity"/>
    <property type="evidence" value="ECO:0007669"/>
    <property type="project" value="UniProtKB-KW"/>
</dbReference>
<dbReference type="CDD" id="cd01174">
    <property type="entry name" value="ribokinase"/>
    <property type="match status" value="1"/>
</dbReference>
<dbReference type="Proteomes" id="UP001652432">
    <property type="component" value="Unassembled WGS sequence"/>
</dbReference>
<dbReference type="InterPro" id="IPR028082">
    <property type="entry name" value="Peripla_BP_I"/>
</dbReference>
<evidence type="ECO:0000256" key="4">
    <source>
        <dbReference type="ARBA" id="ARBA00022679"/>
    </source>
</evidence>
<evidence type="ECO:0000313" key="18">
    <source>
        <dbReference type="Proteomes" id="UP001652432"/>
    </source>
</evidence>
<evidence type="ECO:0000259" key="16">
    <source>
        <dbReference type="PROSITE" id="PS50932"/>
    </source>
</evidence>
<dbReference type="InterPro" id="IPR010982">
    <property type="entry name" value="Lambda_DNA-bd_dom_sf"/>
</dbReference>
<dbReference type="InterPro" id="IPR011611">
    <property type="entry name" value="PfkB_dom"/>
</dbReference>
<dbReference type="PROSITE" id="PS00583">
    <property type="entry name" value="PFKB_KINASES_1"/>
    <property type="match status" value="1"/>
</dbReference>
<dbReference type="InterPro" id="IPR029056">
    <property type="entry name" value="Ribokinase-like"/>
</dbReference>